<keyword evidence="5 7" id="KW-1133">Transmembrane helix</keyword>
<dbReference type="Gene3D" id="2.30.30.60">
    <property type="match status" value="1"/>
</dbReference>
<evidence type="ECO:0000313" key="12">
    <source>
        <dbReference type="Proteomes" id="UP000245790"/>
    </source>
</evidence>
<dbReference type="InterPro" id="IPR045275">
    <property type="entry name" value="MscS_archaea/bacteria_type"/>
</dbReference>
<keyword evidence="6 7" id="KW-0472">Membrane</keyword>
<dbReference type="InterPro" id="IPR010920">
    <property type="entry name" value="LSM_dom_sf"/>
</dbReference>
<accession>A0A316FPV2</accession>
<comment type="subunit">
    <text evidence="7">Homoheptamer.</text>
</comment>
<feature type="transmembrane region" description="Helical" evidence="7">
    <location>
        <begin position="63"/>
        <end position="82"/>
    </location>
</feature>
<dbReference type="PANTHER" id="PTHR30221">
    <property type="entry name" value="SMALL-CONDUCTANCE MECHANOSENSITIVE CHANNEL"/>
    <property type="match status" value="1"/>
</dbReference>
<dbReference type="GO" id="GO:0005886">
    <property type="term" value="C:plasma membrane"/>
    <property type="evidence" value="ECO:0007669"/>
    <property type="project" value="UniProtKB-SubCell"/>
</dbReference>
<name>A0A316FPV2_9GAMM</name>
<keyword evidence="4 7" id="KW-0812">Transmembrane</keyword>
<dbReference type="InterPro" id="IPR049278">
    <property type="entry name" value="MS_channel_C"/>
</dbReference>
<comment type="caution">
    <text evidence="11">The sequence shown here is derived from an EMBL/GenBank/DDBJ whole genome shotgun (WGS) entry which is preliminary data.</text>
</comment>
<evidence type="ECO:0000256" key="5">
    <source>
        <dbReference type="ARBA" id="ARBA00022989"/>
    </source>
</evidence>
<comment type="caution">
    <text evidence="7">Lacks conserved residue(s) required for the propagation of feature annotation.</text>
</comment>
<feature type="domain" description="Mechanosensitive ion channel transmembrane helices 2/3" evidence="10">
    <location>
        <begin position="67"/>
        <end position="107"/>
    </location>
</feature>
<dbReference type="RefSeq" id="WP_109763492.1">
    <property type="nucleotide sequence ID" value="NZ_QGGU01000006.1"/>
</dbReference>
<dbReference type="Pfam" id="PF21082">
    <property type="entry name" value="MS_channel_3rd"/>
    <property type="match status" value="1"/>
</dbReference>
<keyword evidence="7" id="KW-0813">Transport</keyword>
<keyword evidence="3" id="KW-1003">Cell membrane</keyword>
<feature type="domain" description="Mechanosensitive ion channel MscS" evidence="8">
    <location>
        <begin position="108"/>
        <end position="174"/>
    </location>
</feature>
<dbReference type="InterPro" id="IPR011066">
    <property type="entry name" value="MscS_channel_C_sf"/>
</dbReference>
<dbReference type="InterPro" id="IPR023408">
    <property type="entry name" value="MscS_beta-dom_sf"/>
</dbReference>
<dbReference type="GO" id="GO:0008381">
    <property type="term" value="F:mechanosensitive monoatomic ion channel activity"/>
    <property type="evidence" value="ECO:0007669"/>
    <property type="project" value="InterPro"/>
</dbReference>
<evidence type="ECO:0000259" key="9">
    <source>
        <dbReference type="Pfam" id="PF21082"/>
    </source>
</evidence>
<sequence>MDKLMQFVQGMADVAINWAQQNYLSLIMAAVIFIVGKWVANLLTKATIGILNRASFEDTLVNFLARIVKTILILFVVVAALTQLGVQTTSLVALIGAAGLAVGLALKDSLQNFASGVMLIMFRPFKAGDYIEAAGTAGTVESIAIFSTLLKTPDNKEVTIPNGNIYGGTITNYSAKPTRRVDMIFGIGYDDDIKKAKDIMLKILQDDERVLKDPEPLVAVKELADSSVNFVVRPWVNAADYWSVFYDTHENIKLAFDEQGISIPFPQMDVHLDKSE</sequence>
<comment type="subcellular location">
    <subcellularLocation>
        <location evidence="7">Cell inner membrane</location>
        <topology evidence="7">Multi-pass membrane protein</topology>
    </subcellularLocation>
    <subcellularLocation>
        <location evidence="1">Cell membrane</location>
        <topology evidence="1">Multi-pass membrane protein</topology>
    </subcellularLocation>
</comment>
<dbReference type="Pfam" id="PF21088">
    <property type="entry name" value="MS_channel_1st"/>
    <property type="match status" value="1"/>
</dbReference>
<dbReference type="AlphaFoldDB" id="A0A316FPV2"/>
<dbReference type="SUPFAM" id="SSF50182">
    <property type="entry name" value="Sm-like ribonucleoproteins"/>
    <property type="match status" value="1"/>
</dbReference>
<evidence type="ECO:0000256" key="1">
    <source>
        <dbReference type="ARBA" id="ARBA00004651"/>
    </source>
</evidence>
<dbReference type="InterPro" id="IPR049142">
    <property type="entry name" value="MS_channel_1st"/>
</dbReference>
<evidence type="ECO:0000259" key="8">
    <source>
        <dbReference type="Pfam" id="PF00924"/>
    </source>
</evidence>
<dbReference type="InterPro" id="IPR006685">
    <property type="entry name" value="MscS_channel_2nd"/>
</dbReference>
<dbReference type="Proteomes" id="UP000245790">
    <property type="component" value="Unassembled WGS sequence"/>
</dbReference>
<proteinExistence type="inferred from homology"/>
<organism evidence="11 12">
    <name type="scientific">Pleionea mediterranea</name>
    <dbReference type="NCBI Taxonomy" id="523701"/>
    <lineage>
        <taxon>Bacteria</taxon>
        <taxon>Pseudomonadati</taxon>
        <taxon>Pseudomonadota</taxon>
        <taxon>Gammaproteobacteria</taxon>
        <taxon>Oceanospirillales</taxon>
        <taxon>Pleioneaceae</taxon>
        <taxon>Pleionea</taxon>
    </lineage>
</organism>
<dbReference type="OrthoDB" id="9809206at2"/>
<reference evidence="11 12" key="1">
    <citation type="submission" date="2018-05" db="EMBL/GenBank/DDBJ databases">
        <title>Genomic Encyclopedia of Type Strains, Phase IV (KMG-IV): sequencing the most valuable type-strain genomes for metagenomic binning, comparative biology and taxonomic classification.</title>
        <authorList>
            <person name="Goeker M."/>
        </authorList>
    </citation>
    <scope>NUCLEOTIDE SEQUENCE [LARGE SCALE GENOMIC DNA]</scope>
    <source>
        <strain evidence="11 12">DSM 25350</strain>
    </source>
</reference>
<gene>
    <name evidence="11" type="ORF">C8D97_106115</name>
</gene>
<feature type="transmembrane region" description="Helical" evidence="7">
    <location>
        <begin position="88"/>
        <end position="106"/>
    </location>
</feature>
<evidence type="ECO:0000256" key="6">
    <source>
        <dbReference type="ARBA" id="ARBA00023136"/>
    </source>
</evidence>
<protein>
    <recommendedName>
        <fullName evidence="7">Small-conductance mechanosensitive channel</fullName>
    </recommendedName>
</protein>
<keyword evidence="12" id="KW-1185">Reference proteome</keyword>
<evidence type="ECO:0000259" key="10">
    <source>
        <dbReference type="Pfam" id="PF21088"/>
    </source>
</evidence>
<dbReference type="SUPFAM" id="SSF82861">
    <property type="entry name" value="Mechanosensitive channel protein MscS (YggB), transmembrane region"/>
    <property type="match status" value="1"/>
</dbReference>
<dbReference type="InterPro" id="IPR011014">
    <property type="entry name" value="MscS_channel_TM-2"/>
</dbReference>
<dbReference type="Gene3D" id="1.10.287.1260">
    <property type="match status" value="1"/>
</dbReference>
<evidence type="ECO:0000313" key="11">
    <source>
        <dbReference type="EMBL" id="PWK50828.1"/>
    </source>
</evidence>
<comment type="similarity">
    <text evidence="2 7">Belongs to the MscS (TC 1.A.23) family.</text>
</comment>
<dbReference type="Pfam" id="PF00924">
    <property type="entry name" value="MS_channel_2nd"/>
    <property type="match status" value="1"/>
</dbReference>
<dbReference type="Gene3D" id="3.30.70.100">
    <property type="match status" value="1"/>
</dbReference>
<comment type="function">
    <text evidence="7">Mechanosensitive channel that participates in the regulation of osmotic pressure changes within the cell, opening in response to stretch forces in the membrane lipid bilayer, without the need for other proteins. Contributes to normal resistance to hypoosmotic shock. Forms an ion channel of 1.0 nanosiemens conductance with a slight preference for anions.</text>
</comment>
<evidence type="ECO:0000256" key="2">
    <source>
        <dbReference type="ARBA" id="ARBA00008017"/>
    </source>
</evidence>
<evidence type="ECO:0000256" key="7">
    <source>
        <dbReference type="RuleBase" id="RU369025"/>
    </source>
</evidence>
<evidence type="ECO:0000256" key="4">
    <source>
        <dbReference type="ARBA" id="ARBA00022692"/>
    </source>
</evidence>
<dbReference type="PANTHER" id="PTHR30221:SF1">
    <property type="entry name" value="SMALL-CONDUCTANCE MECHANOSENSITIVE CHANNEL"/>
    <property type="match status" value="1"/>
</dbReference>
<keyword evidence="7" id="KW-0997">Cell inner membrane</keyword>
<dbReference type="EMBL" id="QGGU01000006">
    <property type="protein sequence ID" value="PWK50828.1"/>
    <property type="molecule type" value="Genomic_DNA"/>
</dbReference>
<feature type="domain" description="Mechanosensitive ion channel MscS C-terminal" evidence="9">
    <location>
        <begin position="181"/>
        <end position="263"/>
    </location>
</feature>
<dbReference type="SUPFAM" id="SSF82689">
    <property type="entry name" value="Mechanosensitive channel protein MscS (YggB), C-terminal domain"/>
    <property type="match status" value="1"/>
</dbReference>
<keyword evidence="7" id="KW-0407">Ion channel</keyword>
<feature type="transmembrane region" description="Helical" evidence="7">
    <location>
        <begin position="23"/>
        <end position="43"/>
    </location>
</feature>
<evidence type="ECO:0000256" key="3">
    <source>
        <dbReference type="ARBA" id="ARBA00022475"/>
    </source>
</evidence>
<keyword evidence="7" id="KW-0406">Ion transport</keyword>